<keyword evidence="4 7" id="KW-0472">Membrane</keyword>
<dbReference type="Proteomes" id="UP000031637">
    <property type="component" value="Chromosome"/>
</dbReference>
<comment type="similarity">
    <text evidence="7">Belongs to the transglycosylase MltG family.</text>
</comment>
<gene>
    <name evidence="7" type="primary">mltG</name>
    <name evidence="8" type="ORF">SUTH_01852</name>
</gene>
<dbReference type="RefSeq" id="WP_041098753.1">
    <property type="nucleotide sequence ID" value="NZ_AP012547.1"/>
</dbReference>
<dbReference type="AlphaFoldDB" id="W0SEH7"/>
<evidence type="ECO:0000256" key="1">
    <source>
        <dbReference type="ARBA" id="ARBA00022475"/>
    </source>
</evidence>
<dbReference type="EMBL" id="AP012547">
    <property type="protein sequence ID" value="BAO29644.1"/>
    <property type="molecule type" value="Genomic_DNA"/>
</dbReference>
<dbReference type="KEGG" id="shd:SUTH_01852"/>
<comment type="function">
    <text evidence="7">Functions as a peptidoglycan terminase that cleaves nascent peptidoglycan strands endolytically to terminate their elongation.</text>
</comment>
<evidence type="ECO:0000256" key="5">
    <source>
        <dbReference type="ARBA" id="ARBA00023239"/>
    </source>
</evidence>
<dbReference type="HAMAP" id="MF_02065">
    <property type="entry name" value="MltG"/>
    <property type="match status" value="1"/>
</dbReference>
<protein>
    <recommendedName>
        <fullName evidence="7">Endolytic murein transglycosylase</fullName>
        <ecNumber evidence="7">4.2.2.29</ecNumber>
    </recommendedName>
    <alternativeName>
        <fullName evidence="7">Peptidoglycan lytic transglycosylase</fullName>
    </alternativeName>
    <alternativeName>
        <fullName evidence="7">Peptidoglycan polymerization terminase</fullName>
    </alternativeName>
</protein>
<organism evidence="8 9">
    <name type="scientific">Sulfuritalea hydrogenivorans sk43H</name>
    <dbReference type="NCBI Taxonomy" id="1223802"/>
    <lineage>
        <taxon>Bacteria</taxon>
        <taxon>Pseudomonadati</taxon>
        <taxon>Pseudomonadota</taxon>
        <taxon>Betaproteobacteria</taxon>
        <taxon>Nitrosomonadales</taxon>
        <taxon>Sterolibacteriaceae</taxon>
        <taxon>Sulfuritalea</taxon>
    </lineage>
</organism>
<evidence type="ECO:0000256" key="2">
    <source>
        <dbReference type="ARBA" id="ARBA00022692"/>
    </source>
</evidence>
<proteinExistence type="inferred from homology"/>
<keyword evidence="2 7" id="KW-0812">Transmembrane</keyword>
<reference evidence="8 9" key="1">
    <citation type="journal article" date="2014" name="Syst. Appl. Microbiol.">
        <title>Complete genomes of freshwater sulfur oxidizers Sulfuricella denitrificans skB26 and Sulfuritalea hydrogenivorans sk43H: genetic insights into the sulfur oxidation pathway of betaproteobacteria.</title>
        <authorList>
            <person name="Watanabe T."/>
            <person name="Kojima H."/>
            <person name="Fukui M."/>
        </authorList>
    </citation>
    <scope>NUCLEOTIDE SEQUENCE [LARGE SCALE GENOMIC DNA]</scope>
    <source>
        <strain evidence="8">DSM22779</strain>
    </source>
</reference>
<dbReference type="OrthoDB" id="9814591at2"/>
<dbReference type="CDD" id="cd08010">
    <property type="entry name" value="MltG_like"/>
    <property type="match status" value="1"/>
</dbReference>
<name>W0SEH7_9PROT</name>
<dbReference type="GO" id="GO:0005886">
    <property type="term" value="C:plasma membrane"/>
    <property type="evidence" value="ECO:0007669"/>
    <property type="project" value="UniProtKB-UniRule"/>
</dbReference>
<dbReference type="InterPro" id="IPR003770">
    <property type="entry name" value="MLTG-like"/>
</dbReference>
<keyword evidence="6 7" id="KW-0961">Cell wall biogenesis/degradation</keyword>
<accession>W0SEH7</accession>
<keyword evidence="9" id="KW-1185">Reference proteome</keyword>
<evidence type="ECO:0000256" key="6">
    <source>
        <dbReference type="ARBA" id="ARBA00023316"/>
    </source>
</evidence>
<dbReference type="GO" id="GO:0008932">
    <property type="term" value="F:lytic endotransglycosylase activity"/>
    <property type="evidence" value="ECO:0007669"/>
    <property type="project" value="UniProtKB-UniRule"/>
</dbReference>
<evidence type="ECO:0000256" key="4">
    <source>
        <dbReference type="ARBA" id="ARBA00023136"/>
    </source>
</evidence>
<evidence type="ECO:0000313" key="8">
    <source>
        <dbReference type="EMBL" id="BAO29644.1"/>
    </source>
</evidence>
<keyword evidence="1 7" id="KW-1003">Cell membrane</keyword>
<dbReference type="STRING" id="1223802.SUTH_01852"/>
<dbReference type="NCBIfam" id="TIGR00247">
    <property type="entry name" value="endolytic transglycosylase MltG"/>
    <property type="match status" value="1"/>
</dbReference>
<dbReference type="Gene3D" id="3.30.160.60">
    <property type="entry name" value="Classic Zinc Finger"/>
    <property type="match status" value="1"/>
</dbReference>
<evidence type="ECO:0000313" key="9">
    <source>
        <dbReference type="Proteomes" id="UP000031637"/>
    </source>
</evidence>
<dbReference type="EC" id="4.2.2.29" evidence="7"/>
<keyword evidence="5 7" id="KW-0456">Lyase</keyword>
<feature type="site" description="Important for catalytic activity" evidence="7">
    <location>
        <position position="214"/>
    </location>
</feature>
<sequence>MRTFKLILLVLILAFLAAIAGAGWLSMRPLPMRSETTVFSVPTGASLRAAAQAVEAAGIGLPAWQFEVLGRILGRSAKIKAGSYEVEQGLTALTLLDKLTRGDVTQAEIILVEGKTFRHFRAALNEHPDLAHDSLKLSDTEVLARLGAGEKHPEGLFFPDTYLFHKGSSDLDVLRRAYKAMQLRLAAAWERRDTTVPLKTPYELLILASIVEKETGLPSDRPQVAAVFANRLRRGMLLQTDPTVIYGLGERFDGNLRKVDLQTDTPWNTYTRAGLPPTPIAMPGLASLQAAATPPPSDKLYFVARGDGSSVFSASLDQHNNAVNKFQRR</sequence>
<dbReference type="PANTHER" id="PTHR30518:SF2">
    <property type="entry name" value="ENDOLYTIC MUREIN TRANSGLYCOSYLASE"/>
    <property type="match status" value="1"/>
</dbReference>
<dbReference type="Pfam" id="PF02618">
    <property type="entry name" value="YceG"/>
    <property type="match status" value="1"/>
</dbReference>
<dbReference type="HOGENOM" id="CLU_025574_0_2_4"/>
<dbReference type="GO" id="GO:0071555">
    <property type="term" value="P:cell wall organization"/>
    <property type="evidence" value="ECO:0007669"/>
    <property type="project" value="UniProtKB-KW"/>
</dbReference>
<evidence type="ECO:0000256" key="3">
    <source>
        <dbReference type="ARBA" id="ARBA00022989"/>
    </source>
</evidence>
<dbReference type="GO" id="GO:0009252">
    <property type="term" value="P:peptidoglycan biosynthetic process"/>
    <property type="evidence" value="ECO:0007669"/>
    <property type="project" value="UniProtKB-UniRule"/>
</dbReference>
<evidence type="ECO:0000256" key="7">
    <source>
        <dbReference type="HAMAP-Rule" id="MF_02065"/>
    </source>
</evidence>
<keyword evidence="3 7" id="KW-1133">Transmembrane helix</keyword>
<comment type="catalytic activity">
    <reaction evidence="7">
        <text>a peptidoglycan chain = a peptidoglycan chain with N-acetyl-1,6-anhydromuramyl-[peptide] at the reducing end + a peptidoglycan chain with N-acetylglucosamine at the non-reducing end.</text>
        <dbReference type="EC" id="4.2.2.29"/>
    </reaction>
</comment>
<dbReference type="Gene3D" id="3.30.1490.480">
    <property type="entry name" value="Endolytic murein transglycosylase"/>
    <property type="match status" value="1"/>
</dbReference>
<keyword evidence="7" id="KW-0997">Cell inner membrane</keyword>
<dbReference type="PANTHER" id="PTHR30518">
    <property type="entry name" value="ENDOLYTIC MUREIN TRANSGLYCOSYLASE"/>
    <property type="match status" value="1"/>
</dbReference>